<dbReference type="EMBL" id="PITK01000706">
    <property type="protein sequence ID" value="TBU12574.1"/>
    <property type="molecule type" value="Genomic_DNA"/>
</dbReference>
<keyword evidence="6 7" id="KW-0472">Membrane</keyword>
<evidence type="ECO:0000313" key="10">
    <source>
        <dbReference type="EMBL" id="TBU12574.1"/>
    </source>
</evidence>
<sequence length="551" mass="63659">MTEENFDWYEDTMEIDVEEFVPSEEKAYLTSKFFDLMIKVFNYSALFALLVGIFKYLFIRRHIEILNIEISSLVLFSVIFFGSLSIIANIIHLIAYVIKNIAEEPTEKKFKSISRWLSLSLWFLLNLYLLGFLKSEFKEYYSITKNFMLCGLLTGVTFSIATLIMEYFCESFMERSLSDKIVQVDIREKIIASMKNYRYELSDVSTTESQPCTCADVFFWNRGGNTVSESDDGHINLARRDTKKVGSLFFKSPELQSLYDSKTLARDVFLKASTNGEYLSFNDFSSMFPSTQIALQAFVFFDSNDSRDINKKEFRDTIIQFYMDRVNLEKSFGIAKGFVDIIGDIFFIIVSIFLILAWLVIFGIPLSQLAAFALSSALLLNFVASGLAVDMYYNIMFIISHPYDIGDEIILENVDYKVYRVGLTSTSVLAMNGGEIKFLNSQLWKKSIINMTRAPEKILIFNFILKPELDLETFRLFKVKMHDYLKERTHDFFENFSFQSSAESATTINALSCSLILKSKSFKTKAKKFHLRVEITRMISDFFEELGIKTI</sequence>
<dbReference type="InterPro" id="IPR006685">
    <property type="entry name" value="MscS_channel_2nd"/>
</dbReference>
<feature type="transmembrane region" description="Helical" evidence="7">
    <location>
        <begin position="40"/>
        <end position="58"/>
    </location>
</feature>
<evidence type="ECO:0000256" key="1">
    <source>
        <dbReference type="ARBA" id="ARBA00004141"/>
    </source>
</evidence>
<accession>A0A4Q9L4Q9</accession>
<dbReference type="OrthoDB" id="544685at2759"/>
<keyword evidence="11" id="KW-1185">Reference proteome</keyword>
<dbReference type="Gene3D" id="2.30.30.60">
    <property type="match status" value="1"/>
</dbReference>
<dbReference type="AlphaFoldDB" id="A0A4Q9L4Q9"/>
<keyword evidence="3 7" id="KW-0812">Transmembrane</keyword>
<proteinExistence type="inferred from homology"/>
<dbReference type="GO" id="GO:0006820">
    <property type="term" value="P:monoatomic anion transport"/>
    <property type="evidence" value="ECO:0007669"/>
    <property type="project" value="TreeGrafter"/>
</dbReference>
<evidence type="ECO:0000313" key="9">
    <source>
        <dbReference type="EMBL" id="TBU01801.1"/>
    </source>
</evidence>
<evidence type="ECO:0000313" key="12">
    <source>
        <dbReference type="Proteomes" id="UP000292362"/>
    </source>
</evidence>
<comment type="subcellular location">
    <subcellularLocation>
        <location evidence="1">Membrane</location>
        <topology evidence="1">Multi-pass membrane protein</topology>
    </subcellularLocation>
</comment>
<feature type="transmembrane region" description="Helical" evidence="7">
    <location>
        <begin position="345"/>
        <end position="364"/>
    </location>
</feature>
<comment type="similarity">
    <text evidence="2">Belongs to the MscS (TC 1.A.23) family.</text>
</comment>
<dbReference type="Pfam" id="PF00924">
    <property type="entry name" value="MS_channel_2nd"/>
    <property type="match status" value="1"/>
</dbReference>
<comment type="caution">
    <text evidence="9">The sequence shown here is derived from an EMBL/GenBank/DDBJ whole genome shotgun (WGS) entry which is preliminary data.</text>
</comment>
<dbReference type="InterPro" id="IPR023408">
    <property type="entry name" value="MscS_beta-dom_sf"/>
</dbReference>
<dbReference type="GO" id="GO:0005886">
    <property type="term" value="C:plasma membrane"/>
    <property type="evidence" value="ECO:0007669"/>
    <property type="project" value="TreeGrafter"/>
</dbReference>
<feature type="transmembrane region" description="Helical" evidence="7">
    <location>
        <begin position="370"/>
        <end position="393"/>
    </location>
</feature>
<evidence type="ECO:0000256" key="3">
    <source>
        <dbReference type="ARBA" id="ARBA00022692"/>
    </source>
</evidence>
<dbReference type="PANTHER" id="PTHR31618:SF1">
    <property type="entry name" value="EF-HAND DOMAIN-CONTAINING PROTEIN"/>
    <property type="match status" value="1"/>
</dbReference>
<evidence type="ECO:0000256" key="2">
    <source>
        <dbReference type="ARBA" id="ARBA00008017"/>
    </source>
</evidence>
<dbReference type="VEuPathDB" id="MicrosporidiaDB:CWI38_0706p0030"/>
<feature type="transmembrane region" description="Helical" evidence="7">
    <location>
        <begin position="116"/>
        <end position="134"/>
    </location>
</feature>
<dbReference type="InterPro" id="IPR011992">
    <property type="entry name" value="EF-hand-dom_pair"/>
</dbReference>
<dbReference type="InterPro" id="IPR016688">
    <property type="entry name" value="MscS-like_plants/fungi"/>
</dbReference>
<evidence type="ECO:0000259" key="8">
    <source>
        <dbReference type="Pfam" id="PF00924"/>
    </source>
</evidence>
<dbReference type="GO" id="GO:0008381">
    <property type="term" value="F:mechanosensitive monoatomic ion channel activity"/>
    <property type="evidence" value="ECO:0007669"/>
    <property type="project" value="TreeGrafter"/>
</dbReference>
<evidence type="ECO:0000256" key="4">
    <source>
        <dbReference type="ARBA" id="ARBA00022837"/>
    </source>
</evidence>
<dbReference type="InterPro" id="IPR018247">
    <property type="entry name" value="EF_Hand_1_Ca_BS"/>
</dbReference>
<organism evidence="9 12">
    <name type="scientific">Hamiltosporidium tvaerminnensis</name>
    <dbReference type="NCBI Taxonomy" id="1176355"/>
    <lineage>
        <taxon>Eukaryota</taxon>
        <taxon>Fungi</taxon>
        <taxon>Fungi incertae sedis</taxon>
        <taxon>Microsporidia</taxon>
        <taxon>Dubosqiidae</taxon>
        <taxon>Hamiltosporidium</taxon>
    </lineage>
</organism>
<dbReference type="SUPFAM" id="SSF50182">
    <property type="entry name" value="Sm-like ribonucleoproteins"/>
    <property type="match status" value="1"/>
</dbReference>
<evidence type="ECO:0000256" key="5">
    <source>
        <dbReference type="ARBA" id="ARBA00022989"/>
    </source>
</evidence>
<name>A0A4Q9L4Q9_9MICR</name>
<gene>
    <name evidence="9" type="ORF">CWI37_0625p0040</name>
    <name evidence="10" type="ORF">CWI38_0706p0030</name>
</gene>
<dbReference type="Proteomes" id="UP000292362">
    <property type="component" value="Unassembled WGS sequence"/>
</dbReference>
<keyword evidence="4" id="KW-0106">Calcium</keyword>
<evidence type="ECO:0000313" key="11">
    <source>
        <dbReference type="Proteomes" id="UP000292282"/>
    </source>
</evidence>
<evidence type="ECO:0000256" key="6">
    <source>
        <dbReference type="ARBA" id="ARBA00023136"/>
    </source>
</evidence>
<dbReference type="SUPFAM" id="SSF47473">
    <property type="entry name" value="EF-hand"/>
    <property type="match status" value="1"/>
</dbReference>
<feature type="domain" description="Mechanosensitive ion channel MscS" evidence="8">
    <location>
        <begin position="395"/>
        <end position="453"/>
    </location>
</feature>
<dbReference type="PROSITE" id="PS00018">
    <property type="entry name" value="EF_HAND_1"/>
    <property type="match status" value="1"/>
</dbReference>
<evidence type="ECO:0000256" key="7">
    <source>
        <dbReference type="SAM" id="Phobius"/>
    </source>
</evidence>
<feature type="transmembrane region" description="Helical" evidence="7">
    <location>
        <begin position="146"/>
        <end position="168"/>
    </location>
</feature>
<dbReference type="Proteomes" id="UP000292282">
    <property type="component" value="Unassembled WGS sequence"/>
</dbReference>
<protein>
    <submittedName>
        <fullName evidence="9">Putative mechanosensitive ion channel protein</fullName>
    </submittedName>
</protein>
<feature type="transmembrane region" description="Helical" evidence="7">
    <location>
        <begin position="70"/>
        <end position="95"/>
    </location>
</feature>
<keyword evidence="5 7" id="KW-1133">Transmembrane helix</keyword>
<dbReference type="PANTHER" id="PTHR31618">
    <property type="entry name" value="MECHANOSENSITIVE ION CHANNEL PROTEIN 5"/>
    <property type="match status" value="1"/>
</dbReference>
<dbReference type="EMBL" id="PITJ01000625">
    <property type="protein sequence ID" value="TBU01801.1"/>
    <property type="molecule type" value="Genomic_DNA"/>
</dbReference>
<reference evidence="11 12" key="1">
    <citation type="submission" date="2017-12" db="EMBL/GenBank/DDBJ databases">
        <authorList>
            <person name="Pombert J.-F."/>
            <person name="Haag K.L."/>
            <person name="Ebert D."/>
        </authorList>
    </citation>
    <scope>NUCLEOTIDE SEQUENCE [LARGE SCALE GENOMIC DNA]</scope>
    <source>
        <strain evidence="9">FI-OER-3-3</strain>
        <strain evidence="10">IL-G-3</strain>
    </source>
</reference>
<dbReference type="VEuPathDB" id="MicrosporidiaDB:CWI37_0625p0040"/>
<dbReference type="InterPro" id="IPR010920">
    <property type="entry name" value="LSM_dom_sf"/>
</dbReference>